<evidence type="ECO:0000313" key="2">
    <source>
        <dbReference type="EMBL" id="KAK7315187.1"/>
    </source>
</evidence>
<reference evidence="2 3" key="1">
    <citation type="submission" date="2024-01" db="EMBL/GenBank/DDBJ databases">
        <title>The genomes of 5 underutilized Papilionoideae crops provide insights into root nodulation and disease resistanc.</title>
        <authorList>
            <person name="Jiang F."/>
        </authorList>
    </citation>
    <scope>NUCLEOTIDE SEQUENCE [LARGE SCALE GENOMIC DNA]</scope>
    <source>
        <strain evidence="2">LVBAO_FW01</strain>
        <tissue evidence="2">Leaves</tissue>
    </source>
</reference>
<dbReference type="Pfam" id="PF00646">
    <property type="entry name" value="F-box"/>
    <property type="match status" value="1"/>
</dbReference>
<dbReference type="Gene3D" id="1.20.1280.50">
    <property type="match status" value="1"/>
</dbReference>
<evidence type="ECO:0000313" key="3">
    <source>
        <dbReference type="Proteomes" id="UP001367508"/>
    </source>
</evidence>
<dbReference type="InterPro" id="IPR055290">
    <property type="entry name" value="At3g26010-like"/>
</dbReference>
<comment type="caution">
    <text evidence="2">The sequence shown here is derived from an EMBL/GenBank/DDBJ whole genome shotgun (WGS) entry which is preliminary data.</text>
</comment>
<dbReference type="NCBIfam" id="TIGR01640">
    <property type="entry name" value="F_box_assoc_1"/>
    <property type="match status" value="1"/>
</dbReference>
<dbReference type="InterPro" id="IPR056592">
    <property type="entry name" value="Beta-prop_At3g26010-like"/>
</dbReference>
<dbReference type="Proteomes" id="UP001367508">
    <property type="component" value="Unassembled WGS sequence"/>
</dbReference>
<dbReference type="InterPro" id="IPR017451">
    <property type="entry name" value="F-box-assoc_interact_dom"/>
</dbReference>
<dbReference type="SMART" id="SM00256">
    <property type="entry name" value="FBOX"/>
    <property type="match status" value="1"/>
</dbReference>
<dbReference type="Pfam" id="PF24750">
    <property type="entry name" value="b-prop_At3g26010-like"/>
    <property type="match status" value="1"/>
</dbReference>
<dbReference type="SUPFAM" id="SSF81383">
    <property type="entry name" value="F-box domain"/>
    <property type="match status" value="1"/>
</dbReference>
<sequence>MKKVDADRFLNSDVLFDILSRVPAKDLLDLKCVSREWRRIISSRSFMKAQLAKNTEMVLTGFIFQEKFKWCNEDIKTVSYISVGGSKVHHMIFDFLPEDVVMLASCKGLVCCRSCFPSEKPVIYVCNPSNKEWIKLEWPGSGYYRYESIALAFDFDPFKDSIIDPLKMFKLVRVKQVVNSNGVEEEDLYFTFELYSRGAWRKSSEMCRCDNKLIKSKGVYIGGVFHWLTDCDQVLTFDVEKELSWLISVPVPASEFWAVPEACIGESEGRLHYVLVSEEGLHVWYLEDYYEFKWTLSYCKSLDEIEGEYPQFFINLKERVMHRMSMGNNPWMNPLAFKDGLLLMKVCVNMYLYDLKHNKVAEACSIEDLNSLCMSNPTVLPHSLSLIPPLSFRVQILQIRHPGIDVILTVDNIRFSSLAANNSRSILL</sequence>
<dbReference type="InterPro" id="IPR036047">
    <property type="entry name" value="F-box-like_dom_sf"/>
</dbReference>
<name>A0AAN9KFE9_CANGL</name>
<protein>
    <recommendedName>
        <fullName evidence="1">F-box domain-containing protein</fullName>
    </recommendedName>
</protein>
<dbReference type="PANTHER" id="PTHR35546">
    <property type="entry name" value="F-BOX PROTEIN INTERACTION DOMAIN PROTEIN-RELATED"/>
    <property type="match status" value="1"/>
</dbReference>
<organism evidence="2 3">
    <name type="scientific">Canavalia gladiata</name>
    <name type="common">Sword bean</name>
    <name type="synonym">Dolichos gladiatus</name>
    <dbReference type="NCBI Taxonomy" id="3824"/>
    <lineage>
        <taxon>Eukaryota</taxon>
        <taxon>Viridiplantae</taxon>
        <taxon>Streptophyta</taxon>
        <taxon>Embryophyta</taxon>
        <taxon>Tracheophyta</taxon>
        <taxon>Spermatophyta</taxon>
        <taxon>Magnoliopsida</taxon>
        <taxon>eudicotyledons</taxon>
        <taxon>Gunneridae</taxon>
        <taxon>Pentapetalae</taxon>
        <taxon>rosids</taxon>
        <taxon>fabids</taxon>
        <taxon>Fabales</taxon>
        <taxon>Fabaceae</taxon>
        <taxon>Papilionoideae</taxon>
        <taxon>50 kb inversion clade</taxon>
        <taxon>NPAAA clade</taxon>
        <taxon>indigoferoid/millettioid clade</taxon>
        <taxon>Phaseoleae</taxon>
        <taxon>Canavalia</taxon>
    </lineage>
</organism>
<proteinExistence type="predicted"/>
<feature type="domain" description="F-box" evidence="1">
    <location>
        <begin position="10"/>
        <end position="50"/>
    </location>
</feature>
<gene>
    <name evidence="2" type="ORF">VNO77_33722</name>
</gene>
<dbReference type="EMBL" id="JAYMYQ010000008">
    <property type="protein sequence ID" value="KAK7315187.1"/>
    <property type="molecule type" value="Genomic_DNA"/>
</dbReference>
<dbReference type="InterPro" id="IPR001810">
    <property type="entry name" value="F-box_dom"/>
</dbReference>
<dbReference type="PANTHER" id="PTHR35546:SF21">
    <property type="entry name" value="F-BOX DOMAIN-CONTAINING PROTEIN"/>
    <property type="match status" value="1"/>
</dbReference>
<evidence type="ECO:0000259" key="1">
    <source>
        <dbReference type="SMART" id="SM00256"/>
    </source>
</evidence>
<dbReference type="AlphaFoldDB" id="A0AAN9KFE9"/>
<keyword evidence="3" id="KW-1185">Reference proteome</keyword>
<accession>A0AAN9KFE9</accession>